<name>A0A4Q9Z010_9FLAO</name>
<protein>
    <submittedName>
        <fullName evidence="2">DUF2490 domain-containing protein</fullName>
    </submittedName>
</protein>
<feature type="chain" id="PRO_5020551231" evidence="1">
    <location>
        <begin position="21"/>
        <end position="247"/>
    </location>
</feature>
<evidence type="ECO:0000313" key="2">
    <source>
        <dbReference type="EMBL" id="TBX69587.1"/>
    </source>
</evidence>
<organism evidence="2 3">
    <name type="scientific">Flavobacterium silvisoli</name>
    <dbReference type="NCBI Taxonomy" id="2529433"/>
    <lineage>
        <taxon>Bacteria</taxon>
        <taxon>Pseudomonadati</taxon>
        <taxon>Bacteroidota</taxon>
        <taxon>Flavobacteriia</taxon>
        <taxon>Flavobacteriales</taxon>
        <taxon>Flavobacteriaceae</taxon>
        <taxon>Flavobacterium</taxon>
    </lineage>
</organism>
<dbReference type="RefSeq" id="WP_131475857.1">
    <property type="nucleotide sequence ID" value="NZ_SJPE01000006.1"/>
</dbReference>
<dbReference type="Proteomes" id="UP000293300">
    <property type="component" value="Unassembled WGS sequence"/>
</dbReference>
<dbReference type="EMBL" id="SJPE01000006">
    <property type="protein sequence ID" value="TBX69587.1"/>
    <property type="molecule type" value="Genomic_DNA"/>
</dbReference>
<proteinExistence type="predicted"/>
<keyword evidence="3" id="KW-1185">Reference proteome</keyword>
<evidence type="ECO:0000256" key="1">
    <source>
        <dbReference type="SAM" id="SignalP"/>
    </source>
</evidence>
<dbReference type="Pfam" id="PF10677">
    <property type="entry name" value="DUF2490"/>
    <property type="match status" value="1"/>
</dbReference>
<reference evidence="2 3" key="1">
    <citation type="submission" date="2019-02" db="EMBL/GenBank/DDBJ databases">
        <title>Flavobacterium sp. RD-2-33 isolated from forest soil.</title>
        <authorList>
            <person name="Chaudhary D.K."/>
        </authorList>
    </citation>
    <scope>NUCLEOTIDE SEQUENCE [LARGE SCALE GENOMIC DNA]</scope>
    <source>
        <strain evidence="2 3">RD-2-33</strain>
    </source>
</reference>
<accession>A0A4Q9Z010</accession>
<dbReference type="OrthoDB" id="1118734at2"/>
<comment type="caution">
    <text evidence="2">The sequence shown here is derived from an EMBL/GenBank/DDBJ whole genome shotgun (WGS) entry which is preliminary data.</text>
</comment>
<gene>
    <name evidence="2" type="ORF">EZL74_06840</name>
</gene>
<sequence length="247" mass="29104">MRKVLLLFGFLLVSNLHLNAQSLKQDQRVWFAYAGQYKVAEHWGYHIEAQFRMDNQLEQNLQNLYRIGAVYFISSTKNLTAGYALVNTFDTGKEHFFKENRIWEQYQYTKKWHADKNMMLHRLRLEQRWVGSLGTVDGNVVSMGSNYQNRLRYFNRNLFHIANLKATDEEIYAVLQNEIFINLGDNKVNSNVFDQNRFLIGLGLNYNNHIRLELGYMNHFVNSNAKVDTMNHTVSISLIQNLNLQKQ</sequence>
<dbReference type="InterPro" id="IPR019619">
    <property type="entry name" value="DUF2490"/>
</dbReference>
<evidence type="ECO:0000313" key="3">
    <source>
        <dbReference type="Proteomes" id="UP000293300"/>
    </source>
</evidence>
<feature type="signal peptide" evidence="1">
    <location>
        <begin position="1"/>
        <end position="20"/>
    </location>
</feature>
<dbReference type="AlphaFoldDB" id="A0A4Q9Z010"/>
<keyword evidence="1" id="KW-0732">Signal</keyword>